<evidence type="ECO:0000313" key="12">
    <source>
        <dbReference type="EMBL" id="CAF0813494.1"/>
    </source>
</evidence>
<dbReference type="GO" id="GO:0098794">
    <property type="term" value="C:postsynapse"/>
    <property type="evidence" value="ECO:0007669"/>
    <property type="project" value="GOC"/>
</dbReference>
<keyword evidence="9" id="KW-0407">Ion channel</keyword>
<name>A0A813TLN4_9BILA</name>
<dbReference type="Gene3D" id="1.10.287.940">
    <property type="entry name" value="atp-gated p2x4 ion channel"/>
    <property type="match status" value="1"/>
</dbReference>
<evidence type="ECO:0000313" key="14">
    <source>
        <dbReference type="Proteomes" id="UP000663829"/>
    </source>
</evidence>
<evidence type="ECO:0000256" key="1">
    <source>
        <dbReference type="ARBA" id="ARBA00004308"/>
    </source>
</evidence>
<comment type="caution">
    <text evidence="12">The sequence shown here is derived from an EMBL/GenBank/DDBJ whole genome shotgun (WGS) entry which is preliminary data.</text>
</comment>
<evidence type="ECO:0000256" key="6">
    <source>
        <dbReference type="ARBA" id="ARBA00023065"/>
    </source>
</evidence>
<feature type="region of interest" description="Disordered" evidence="10">
    <location>
        <begin position="421"/>
        <end position="444"/>
    </location>
</feature>
<dbReference type="PANTHER" id="PTHR10125">
    <property type="entry name" value="P2X PURINOCEPTOR"/>
    <property type="match status" value="1"/>
</dbReference>
<dbReference type="EMBL" id="CAJOBC010000546">
    <property type="protein sequence ID" value="CAF3599387.1"/>
    <property type="molecule type" value="Genomic_DNA"/>
</dbReference>
<evidence type="ECO:0000256" key="2">
    <source>
        <dbReference type="ARBA" id="ARBA00009848"/>
    </source>
</evidence>
<keyword evidence="7 11" id="KW-0472">Membrane</keyword>
<evidence type="ECO:0000256" key="8">
    <source>
        <dbReference type="ARBA" id="ARBA00023286"/>
    </source>
</evidence>
<evidence type="ECO:0000256" key="4">
    <source>
        <dbReference type="ARBA" id="ARBA00022692"/>
    </source>
</evidence>
<reference evidence="12" key="1">
    <citation type="submission" date="2021-02" db="EMBL/GenBank/DDBJ databases">
        <authorList>
            <person name="Nowell W R."/>
        </authorList>
    </citation>
    <scope>NUCLEOTIDE SEQUENCE</scope>
</reference>
<proteinExistence type="inferred from homology"/>
<dbReference type="GO" id="GO:0001614">
    <property type="term" value="F:purinergic nucleotide receptor activity"/>
    <property type="evidence" value="ECO:0007669"/>
    <property type="project" value="InterPro"/>
</dbReference>
<dbReference type="GO" id="GO:0070588">
    <property type="term" value="P:calcium ion transmembrane transport"/>
    <property type="evidence" value="ECO:0007669"/>
    <property type="project" value="TreeGrafter"/>
</dbReference>
<accession>A0A813TLN4</accession>
<dbReference type="GO" id="GO:0012505">
    <property type="term" value="C:endomembrane system"/>
    <property type="evidence" value="ECO:0007669"/>
    <property type="project" value="UniProtKB-SubCell"/>
</dbReference>
<dbReference type="InterPro" id="IPR001429">
    <property type="entry name" value="P2X_purnocptor"/>
</dbReference>
<dbReference type="InterPro" id="IPR027309">
    <property type="entry name" value="P2X_extracellular_dom_sf"/>
</dbReference>
<organism evidence="12 14">
    <name type="scientific">Didymodactylos carnosus</name>
    <dbReference type="NCBI Taxonomy" id="1234261"/>
    <lineage>
        <taxon>Eukaryota</taxon>
        <taxon>Metazoa</taxon>
        <taxon>Spiralia</taxon>
        <taxon>Gnathifera</taxon>
        <taxon>Rotifera</taxon>
        <taxon>Eurotatoria</taxon>
        <taxon>Bdelloidea</taxon>
        <taxon>Philodinida</taxon>
        <taxon>Philodinidae</taxon>
        <taxon>Didymodactylos</taxon>
    </lineage>
</organism>
<dbReference type="GO" id="GO:0004931">
    <property type="term" value="F:extracellularly ATP-gated monoatomic cation channel activity"/>
    <property type="evidence" value="ECO:0007669"/>
    <property type="project" value="InterPro"/>
</dbReference>
<feature type="transmembrane region" description="Helical" evidence="11">
    <location>
        <begin position="48"/>
        <end position="70"/>
    </location>
</feature>
<keyword evidence="5 11" id="KW-1133">Transmembrane helix</keyword>
<dbReference type="Gene3D" id="2.60.490.10">
    <property type="entry name" value="atp-gated p2x4 ion channel domain"/>
    <property type="match status" value="1"/>
</dbReference>
<evidence type="ECO:0008006" key="15">
    <source>
        <dbReference type="Google" id="ProtNLM"/>
    </source>
</evidence>
<dbReference type="PANTHER" id="PTHR10125:SF31">
    <property type="entry name" value="P2X RECEPTOR E"/>
    <property type="match status" value="1"/>
</dbReference>
<dbReference type="GO" id="GO:0005886">
    <property type="term" value="C:plasma membrane"/>
    <property type="evidence" value="ECO:0007669"/>
    <property type="project" value="InterPro"/>
</dbReference>
<comment type="similarity">
    <text evidence="2">Belongs to the P2X receptor family.</text>
</comment>
<evidence type="ECO:0000256" key="7">
    <source>
        <dbReference type="ARBA" id="ARBA00023136"/>
    </source>
</evidence>
<keyword evidence="3" id="KW-0813">Transport</keyword>
<evidence type="ECO:0000256" key="10">
    <source>
        <dbReference type="SAM" id="MobiDB-lite"/>
    </source>
</evidence>
<dbReference type="AlphaFoldDB" id="A0A813TLN4"/>
<evidence type="ECO:0000313" key="13">
    <source>
        <dbReference type="EMBL" id="CAF3599387.1"/>
    </source>
</evidence>
<evidence type="ECO:0000256" key="5">
    <source>
        <dbReference type="ARBA" id="ARBA00022989"/>
    </source>
</evidence>
<keyword evidence="4 11" id="KW-0812">Transmembrane</keyword>
<dbReference type="OrthoDB" id="494673at2759"/>
<gene>
    <name evidence="12" type="ORF">GPM918_LOCUS4161</name>
    <name evidence="13" type="ORF">SRO942_LOCUS4161</name>
</gene>
<comment type="subcellular location">
    <subcellularLocation>
        <location evidence="1">Endomembrane system</location>
    </subcellularLocation>
</comment>
<dbReference type="NCBIfam" id="TIGR00863">
    <property type="entry name" value="P2X"/>
    <property type="match status" value="1"/>
</dbReference>
<dbReference type="Pfam" id="PF00864">
    <property type="entry name" value="P2X_receptor"/>
    <property type="match status" value="1"/>
</dbReference>
<sequence length="463" mass="53627">MRRSSSNKNIEKKRNLFKQLFNTNNIKSVLRAFVTEYETPKIVAIHSWSIAITCRIVQILILLYTILYVLGYQKGYQQVDQSIISSVILKVKGIGTGYDEKPVTSIMDNADYIIPSQENSALFIMTNYIRTDQQRAKCTEGITVDGAKCLSNDNCMKDSDTIKRNGRWTGICRKSKNSSSIVDNSSSLSMGLCELEGWCPVENDLVRPEAIRDVLNFTIFIKNFIEFPKFNITRSNILRDATYSKYCIWNSLTDDLCPIFRVKNILEIVETDADERQKMLAYGGVIRIKIDWNCNLDRPLSECIPKYTLGRLDSRYRVEQFSFGFNFRFASHWKYYNKTYYQSYRTLTKAFGLRFIITVTGQAGKFNFLTLTLNIGSMIGVLGLATFICDMVALNCGQKGNVYRREKFQTVDLRKRIEQLRRSSENEKERENEKTDRFSEDDRQPLAKIYPFTILPKYKDDDV</sequence>
<keyword evidence="14" id="KW-1185">Reference proteome</keyword>
<protein>
    <recommendedName>
        <fullName evidence="15">P2X purinoceptor</fullName>
    </recommendedName>
</protein>
<feature type="transmembrane region" description="Helical" evidence="11">
    <location>
        <begin position="375"/>
        <end position="397"/>
    </location>
</feature>
<keyword evidence="6" id="KW-0406">Ion transport</keyword>
<evidence type="ECO:0000256" key="3">
    <source>
        <dbReference type="ARBA" id="ARBA00022448"/>
    </source>
</evidence>
<keyword evidence="8" id="KW-1071">Ligand-gated ion channel</keyword>
<evidence type="ECO:0000256" key="9">
    <source>
        <dbReference type="ARBA" id="ARBA00023303"/>
    </source>
</evidence>
<evidence type="ECO:0000256" key="11">
    <source>
        <dbReference type="SAM" id="Phobius"/>
    </source>
</evidence>
<dbReference type="Proteomes" id="UP000663829">
    <property type="component" value="Unassembled WGS sequence"/>
</dbReference>
<dbReference type="EMBL" id="CAJNOQ010000546">
    <property type="protein sequence ID" value="CAF0813494.1"/>
    <property type="molecule type" value="Genomic_DNA"/>
</dbReference>
<dbReference type="GO" id="GO:0033198">
    <property type="term" value="P:response to ATP"/>
    <property type="evidence" value="ECO:0007669"/>
    <property type="project" value="InterPro"/>
</dbReference>
<dbReference type="InterPro" id="IPR059116">
    <property type="entry name" value="P2X_receptor"/>
</dbReference>
<dbReference type="Proteomes" id="UP000681722">
    <property type="component" value="Unassembled WGS sequence"/>
</dbReference>